<organism evidence="2">
    <name type="scientific">marine metagenome</name>
    <dbReference type="NCBI Taxonomy" id="408172"/>
    <lineage>
        <taxon>unclassified sequences</taxon>
        <taxon>metagenomes</taxon>
        <taxon>ecological metagenomes</taxon>
    </lineage>
</organism>
<gene>
    <name evidence="2" type="ORF">METZ01_LOCUS278777</name>
</gene>
<evidence type="ECO:0000313" key="2">
    <source>
        <dbReference type="EMBL" id="SVC25923.1"/>
    </source>
</evidence>
<feature type="compositionally biased region" description="Polar residues" evidence="1">
    <location>
        <begin position="36"/>
        <end position="50"/>
    </location>
</feature>
<dbReference type="EMBL" id="UINC01081763">
    <property type="protein sequence ID" value="SVC25923.1"/>
    <property type="molecule type" value="Genomic_DNA"/>
</dbReference>
<protein>
    <submittedName>
        <fullName evidence="2">Uncharacterized protein</fullName>
    </submittedName>
</protein>
<name>A0A382KR37_9ZZZZ</name>
<reference evidence="2" key="1">
    <citation type="submission" date="2018-05" db="EMBL/GenBank/DDBJ databases">
        <authorList>
            <person name="Lanie J.A."/>
            <person name="Ng W.-L."/>
            <person name="Kazmierczak K.M."/>
            <person name="Andrzejewski T.M."/>
            <person name="Davidsen T.M."/>
            <person name="Wayne K.J."/>
            <person name="Tettelin H."/>
            <person name="Glass J.I."/>
            <person name="Rusch D."/>
            <person name="Podicherti R."/>
            <person name="Tsui H.-C.T."/>
            <person name="Winkler M.E."/>
        </authorList>
    </citation>
    <scope>NUCLEOTIDE SEQUENCE</scope>
</reference>
<evidence type="ECO:0000256" key="1">
    <source>
        <dbReference type="SAM" id="MobiDB-lite"/>
    </source>
</evidence>
<proteinExistence type="predicted"/>
<feature type="compositionally biased region" description="Polar residues" evidence="1">
    <location>
        <begin position="8"/>
        <end position="19"/>
    </location>
</feature>
<sequence length="50" mass="5298">MLFHFLETRTSANGLSGMTSAKEDGQEVDDERSADGNGQITATDQGHASL</sequence>
<dbReference type="AlphaFoldDB" id="A0A382KR37"/>
<accession>A0A382KR37</accession>
<feature type="region of interest" description="Disordered" evidence="1">
    <location>
        <begin position="1"/>
        <end position="50"/>
    </location>
</feature>